<dbReference type="PANTHER" id="PTHR24148:SF64">
    <property type="entry name" value="HETEROKARYON INCOMPATIBILITY DOMAIN-CONTAINING PROTEIN"/>
    <property type="match status" value="1"/>
</dbReference>
<dbReference type="EMBL" id="KZ678613">
    <property type="protein sequence ID" value="PSR78349.1"/>
    <property type="molecule type" value="Genomic_DNA"/>
</dbReference>
<keyword evidence="3" id="KW-1185">Reference proteome</keyword>
<reference evidence="2 3" key="1">
    <citation type="journal article" date="2018" name="Mycol. Prog.">
        <title>Coniella lustricola, a new species from submerged detritus.</title>
        <authorList>
            <person name="Raudabaugh D.B."/>
            <person name="Iturriaga T."/>
            <person name="Carver A."/>
            <person name="Mondo S."/>
            <person name="Pangilinan J."/>
            <person name="Lipzen A."/>
            <person name="He G."/>
            <person name="Amirebrahimi M."/>
            <person name="Grigoriev I.V."/>
            <person name="Miller A.N."/>
        </authorList>
    </citation>
    <scope>NUCLEOTIDE SEQUENCE [LARGE SCALE GENOMIC DNA]</scope>
    <source>
        <strain evidence="2 3">B22-T-1</strain>
    </source>
</reference>
<name>A0A2T2ZWA5_9PEZI</name>
<evidence type="ECO:0000259" key="1">
    <source>
        <dbReference type="Pfam" id="PF06985"/>
    </source>
</evidence>
<dbReference type="AlphaFoldDB" id="A0A2T2ZWA5"/>
<dbReference type="InterPro" id="IPR010730">
    <property type="entry name" value="HET"/>
</dbReference>
<dbReference type="OrthoDB" id="270167at2759"/>
<dbReference type="InParanoid" id="A0A2T2ZWA5"/>
<protein>
    <submittedName>
        <fullName evidence="2">Heterokaryon incompatibility protein-domain-containing protein</fullName>
    </submittedName>
</protein>
<gene>
    <name evidence="2" type="ORF">BD289DRAFT_444140</name>
</gene>
<dbReference type="Pfam" id="PF06985">
    <property type="entry name" value="HET"/>
    <property type="match status" value="1"/>
</dbReference>
<dbReference type="STRING" id="2025994.A0A2T2ZWA5"/>
<dbReference type="Proteomes" id="UP000241462">
    <property type="component" value="Unassembled WGS sequence"/>
</dbReference>
<dbReference type="PANTHER" id="PTHR24148">
    <property type="entry name" value="ANKYRIN REPEAT DOMAIN-CONTAINING PROTEIN 39 HOMOLOG-RELATED"/>
    <property type="match status" value="1"/>
</dbReference>
<evidence type="ECO:0000313" key="2">
    <source>
        <dbReference type="EMBL" id="PSR78349.1"/>
    </source>
</evidence>
<dbReference type="InterPro" id="IPR052895">
    <property type="entry name" value="HetReg/Transcr_Mod"/>
</dbReference>
<evidence type="ECO:0000313" key="3">
    <source>
        <dbReference type="Proteomes" id="UP000241462"/>
    </source>
</evidence>
<organism evidence="2 3">
    <name type="scientific">Coniella lustricola</name>
    <dbReference type="NCBI Taxonomy" id="2025994"/>
    <lineage>
        <taxon>Eukaryota</taxon>
        <taxon>Fungi</taxon>
        <taxon>Dikarya</taxon>
        <taxon>Ascomycota</taxon>
        <taxon>Pezizomycotina</taxon>
        <taxon>Sordariomycetes</taxon>
        <taxon>Sordariomycetidae</taxon>
        <taxon>Diaporthales</taxon>
        <taxon>Schizoparmaceae</taxon>
        <taxon>Coniella</taxon>
    </lineage>
</organism>
<feature type="domain" description="Heterokaryon incompatibility" evidence="1">
    <location>
        <begin position="82"/>
        <end position="244"/>
    </location>
</feature>
<accession>A0A2T2ZWA5</accession>
<sequence length="710" mass="79941">MTDLVLDHDQSLGLLLPSQKDFIDNMLLIQEHVVARSNFDGWASHLRFLTCPSHLTHGQLLSRDEITLTLTDKAAYPRETAYIAVSYCWSSSPTGNATRSGPRYMIQTEDSSKSIRPCRAPANILDRVILYALHHKISLFWIDQECIDQEDPQDLAQGVQCMDEVYSRSQYPLGLLCVEIQNSTITQIFERLLNDIEQQPPKRKETSYRWYNDEVDASAIDELTNVLRNIAADRWFSRSWTYQEATCAQNNMEMLVLGRTQPTQGNDLQVPQRDIAFRLSGLYATSNWILNRARKFSKRRTRPEMPGWHVMAQLCFQAWEQKSRRSRPCDYQVASCLQQRGNLVVADRLAITANLLGYARRLDATLVAARISSYSICALGLALLNGSIHPQNCLSMFESSSPTTPSLKVPCGQWRAMKLRELLEGPRSGAGTYGGPRSDEPRLPCISLSLSGLETAGWLWRIDRKVRLPNLQTRYQQLIEQHCSLRPGERSQTALRIAMIAIVDELHGLQFHTLVTTLEACWGVPSPVCEFSTPTCNQPRYNMADDFTSDAFRSQPRVWQTVEQILSQEYLWCGSLDGEDKLRGVFGVDAPCTVFTSSEKTFGDISRPFAAHNFLCFSVSEVPRTSGPDALERSGDAEAAMALYPGPMVAGCWFPAEVPSVRYVFPWAKEKLDGGFLEGEREYGPCDSGRGSQTARSLVSVPPLIPVRRN</sequence>
<proteinExistence type="predicted"/>